<keyword evidence="2" id="KW-0732">Signal</keyword>
<name>A0A0Q0XPN2_9FLAO</name>
<gene>
    <name evidence="3" type="ORF">AAY42_15005</name>
</gene>
<feature type="chain" id="PRO_5006186678" evidence="2">
    <location>
        <begin position="22"/>
        <end position="456"/>
    </location>
</feature>
<dbReference type="InterPro" id="IPR019734">
    <property type="entry name" value="TPR_rpt"/>
</dbReference>
<comment type="caution">
    <text evidence="3">The sequence shown here is derived from an EMBL/GenBank/DDBJ whole genome shotgun (WGS) entry which is preliminary data.</text>
</comment>
<accession>A0A0Q0XPN2</accession>
<dbReference type="InterPro" id="IPR011990">
    <property type="entry name" value="TPR-like_helical_dom_sf"/>
</dbReference>
<reference evidence="3 4" key="1">
    <citation type="submission" date="2015-04" db="EMBL/GenBank/DDBJ databases">
        <title>Complete genome of flavobacterium.</title>
        <authorList>
            <person name="Kwon Y.M."/>
            <person name="Kim S.-J."/>
        </authorList>
    </citation>
    <scope>NUCLEOTIDE SEQUENCE [LARGE SCALE GENOMIC DNA]</scope>
    <source>
        <strain evidence="3 4">DK169</strain>
    </source>
</reference>
<dbReference type="PATRIC" id="fig|1547436.3.peg.3093"/>
<evidence type="ECO:0000313" key="3">
    <source>
        <dbReference type="EMBL" id="KQC31058.1"/>
    </source>
</evidence>
<evidence type="ECO:0000256" key="1">
    <source>
        <dbReference type="PROSITE-ProRule" id="PRU00339"/>
    </source>
</evidence>
<keyword evidence="1" id="KW-0802">TPR repeat</keyword>
<proteinExistence type="predicted"/>
<sequence length="456" mass="50140">MKTKCYLTMIAIIMSMGLSMAQAQNPECMTNLSIYAEHAKVRNYDAAYEPWKMVYESCPDINKANFSYGEKILSHKIKNSSGADKDGYIQDLMSLFDNSLKYFPAKFSMAGVAIDKALLLYDNKMASDEELYGMLDAAFKGDKKNFKNPKALYLYFSALVDLHGAGKKELQEVFDVYDDVTEKIEDENKKLTAIITKLLPKEEAGTLTSKEKKQLSAATTNSKSYGKVATSVDAKLGALAECDNLIPLYEKSYESKKGDVNWVKRAVGRMFSKECTDDPMFRKLFEAQLALDPSADAYLYGGTLKQKSGDSKGAIADFNKAVELETDNFRKSNILYKIATTVRRSSKSQARSYALKAIDANSANGKAYLLIANLYASSANACGSTAFEKRAIYWKAADMARKAGRVDPSLSGRANKSAASYAAKAPTKEMIFSAAMAGKTVTFSCWVGGSVKVPNL</sequence>
<evidence type="ECO:0000313" key="4">
    <source>
        <dbReference type="Proteomes" id="UP000050827"/>
    </source>
</evidence>
<dbReference type="OrthoDB" id="1522899at2"/>
<dbReference type="PROSITE" id="PS50005">
    <property type="entry name" value="TPR"/>
    <property type="match status" value="1"/>
</dbReference>
<dbReference type="EMBL" id="LCTZ01000002">
    <property type="protein sequence ID" value="KQC31058.1"/>
    <property type="molecule type" value="Genomic_DNA"/>
</dbReference>
<feature type="repeat" description="TPR" evidence="1">
    <location>
        <begin position="295"/>
        <end position="328"/>
    </location>
</feature>
<dbReference type="AlphaFoldDB" id="A0A0Q0XPN2"/>
<protein>
    <submittedName>
        <fullName evidence="3">Tetratricopeptide repeat protein</fullName>
    </submittedName>
</protein>
<dbReference type="Proteomes" id="UP000050827">
    <property type="component" value="Unassembled WGS sequence"/>
</dbReference>
<dbReference type="RefSeq" id="WP_055396670.1">
    <property type="nucleotide sequence ID" value="NZ_LCTZ01000002.1"/>
</dbReference>
<organism evidence="3 4">
    <name type="scientific">Flagellimonas eckloniae</name>
    <dbReference type="NCBI Taxonomy" id="346185"/>
    <lineage>
        <taxon>Bacteria</taxon>
        <taxon>Pseudomonadati</taxon>
        <taxon>Bacteroidota</taxon>
        <taxon>Flavobacteriia</taxon>
        <taxon>Flavobacteriales</taxon>
        <taxon>Flavobacteriaceae</taxon>
        <taxon>Flagellimonas</taxon>
    </lineage>
</organism>
<dbReference type="STRING" id="346185.AAY42_15005"/>
<dbReference type="SUPFAM" id="SSF48452">
    <property type="entry name" value="TPR-like"/>
    <property type="match status" value="1"/>
</dbReference>
<keyword evidence="4" id="KW-1185">Reference proteome</keyword>
<dbReference type="Gene3D" id="1.25.40.10">
    <property type="entry name" value="Tetratricopeptide repeat domain"/>
    <property type="match status" value="1"/>
</dbReference>
<feature type="signal peptide" evidence="2">
    <location>
        <begin position="1"/>
        <end position="21"/>
    </location>
</feature>
<evidence type="ECO:0000256" key="2">
    <source>
        <dbReference type="SAM" id="SignalP"/>
    </source>
</evidence>